<keyword evidence="1" id="KW-0812">Transmembrane</keyword>
<feature type="transmembrane region" description="Helical" evidence="1">
    <location>
        <begin position="737"/>
        <end position="756"/>
    </location>
</feature>
<gene>
    <name evidence="2" type="ORF">E1898_08295</name>
</gene>
<feature type="transmembrane region" description="Helical" evidence="1">
    <location>
        <begin position="613"/>
        <end position="633"/>
    </location>
</feature>
<feature type="transmembrane region" description="Helical" evidence="1">
    <location>
        <begin position="264"/>
        <end position="291"/>
    </location>
</feature>
<comment type="caution">
    <text evidence="2">The sequence shown here is derived from an EMBL/GenBank/DDBJ whole genome shotgun (WGS) entry which is preliminary data.</text>
</comment>
<keyword evidence="3" id="KW-1185">Reference proteome</keyword>
<proteinExistence type="predicted"/>
<dbReference type="AlphaFoldDB" id="A0A4R5V192"/>
<feature type="transmembrane region" description="Helical" evidence="1">
    <location>
        <begin position="700"/>
        <end position="717"/>
    </location>
</feature>
<feature type="transmembrane region" description="Helical" evidence="1">
    <location>
        <begin position="1138"/>
        <end position="1156"/>
    </location>
</feature>
<dbReference type="EMBL" id="SMUW01000032">
    <property type="protein sequence ID" value="TDK45484.1"/>
    <property type="molecule type" value="Genomic_DNA"/>
</dbReference>
<accession>A0A4R5V192</accession>
<sequence>MRIKILKVWLFLLPVIGIIGTVLYIQSSNNITELEEQNLRSIQAVKNDMQAALPDYYQRVEGYIFREAYAVYSEESISKESQKFVDLLANVFQPEIEKVRLVGKSQVPLPSLSLDQNELSRKNLKVKIPSEKMNYFTSYGFTGKFEASSESIKDAVIIDVTFPIEELLRKQENNKVFQEFFILNSQGEVVYPEEQLGLQLLEPFPLTRDSLGVVRSGVYHEVINFSGFKNRAYIAPVTLENLQLFAVGTVPEAQFMKVGLRINFSLLSILLFFLVILISSVPILAILNLGLGDSLTRSKILQVGLSLLGLTLILGFAFSFFKNIPDPLQETKNIRLTLDQQFTDSLCRFNTILRDFQDQGEKNTFGQVNELIEFSDYGLAKQMYFQGPGLDLNFGDGSNSPIDLSDRAYFTYFKEGDSSVFINSHYSRGSGQLESVISRKTNEGNIHAVTFKLQPDADISKNFRFLLIKEDGGILYKSQKIISPISNLKEGVSLVKWQEIESILKNNRDLGENQTLEVPFYLNGHHYTGVFSRIRDTGYDQPVWMVFLVNHNLTHVFSSLSSLEAVLILSAYFLILLLSMAAQGLSRQLLTDFGFNTFLFEWLKPTQQNLRKLKYLTFAFLIYGGIVLTIYYYLPLDPIRLLLLLIISSLWISFINLATDSNSSKGSSSKKYHLNETAYAPLGINLMIILVSVLSGLVSWIPILILSLSALVLTYLWHGFVKKIPGRIKIIPASKVLPVYLVTWFLLVGFIPGYLIQSKTQIFESKIWNSVKSSEKEEQNLQLESLEKSRRSIMMTVTDPFDQKILDFITPNQTVFRAAMQGTSKNLSFGIDWIGVIGLLFLFGFLIYYLQRTIFFTFEPVHEDNFDLSQPKLFVCSIDSGHFDEIMDQLLSNSTKTVAKIDFLTQEINWQFKVDTSYEMYIFQNFHCLADPTKAIEIIENLDGPGKTIWICSGKTWPELLSKIKENDQSMRFSEAFSDFRFKFLAIPHETLETEPGFEKPEILLREMRSRKAFFTNMWAELSFLERLVCYSFAQEGFFSPARKDVMIGLAQKGVLKPKDTKVKKPVWLENPWLEWQLYSPVFRKYILDQTSESELEAFRVFEKKQGNAQSIQVSLVSFALICLALIGIFDQNFFSEAYAYLTGSLGLLGSVYALLNRGLLNFKFGKSNS</sequence>
<feature type="transmembrane region" description="Helical" evidence="1">
    <location>
        <begin position="303"/>
        <end position="321"/>
    </location>
</feature>
<protein>
    <submittedName>
        <fullName evidence="2">Uncharacterized protein</fullName>
    </submittedName>
</protein>
<evidence type="ECO:0000313" key="3">
    <source>
        <dbReference type="Proteomes" id="UP000295438"/>
    </source>
</evidence>
<evidence type="ECO:0000313" key="2">
    <source>
        <dbReference type="EMBL" id="TDK45484.1"/>
    </source>
</evidence>
<organism evidence="2 3">
    <name type="scientific">Algoriphagus formosus</name>
    <dbReference type="NCBI Taxonomy" id="2007308"/>
    <lineage>
        <taxon>Bacteria</taxon>
        <taxon>Pseudomonadati</taxon>
        <taxon>Bacteroidota</taxon>
        <taxon>Cytophagia</taxon>
        <taxon>Cytophagales</taxon>
        <taxon>Cyclobacteriaceae</taxon>
        <taxon>Algoriphagus</taxon>
    </lineage>
</organism>
<feature type="transmembrane region" description="Helical" evidence="1">
    <location>
        <begin position="1114"/>
        <end position="1132"/>
    </location>
</feature>
<feature type="transmembrane region" description="Helical" evidence="1">
    <location>
        <begin position="556"/>
        <end position="578"/>
    </location>
</feature>
<feature type="transmembrane region" description="Helical" evidence="1">
    <location>
        <begin position="830"/>
        <end position="850"/>
    </location>
</feature>
<dbReference type="Proteomes" id="UP000295438">
    <property type="component" value="Unassembled WGS sequence"/>
</dbReference>
<feature type="transmembrane region" description="Helical" evidence="1">
    <location>
        <begin position="7"/>
        <end position="25"/>
    </location>
</feature>
<evidence type="ECO:0000256" key="1">
    <source>
        <dbReference type="SAM" id="Phobius"/>
    </source>
</evidence>
<reference evidence="2 3" key="1">
    <citation type="submission" date="2019-03" db="EMBL/GenBank/DDBJ databases">
        <title>Algoriphagus aquimaris sp. nov., isolated form marine sediment in Pohang, Korea.</title>
        <authorList>
            <person name="Kim J."/>
            <person name="Yoon S.-H."/>
            <person name="Lee S.-S."/>
        </authorList>
    </citation>
    <scope>NUCLEOTIDE SEQUENCE [LARGE SCALE GENOMIC DNA]</scope>
    <source>
        <strain evidence="2 3">F21</strain>
    </source>
</reference>
<feature type="transmembrane region" description="Helical" evidence="1">
    <location>
        <begin position="678"/>
        <end position="694"/>
    </location>
</feature>
<keyword evidence="1" id="KW-1133">Transmembrane helix</keyword>
<dbReference type="RefSeq" id="WP_133390539.1">
    <property type="nucleotide sequence ID" value="NZ_SMUW01000032.1"/>
</dbReference>
<name>A0A4R5V192_9BACT</name>
<feature type="transmembrane region" description="Helical" evidence="1">
    <location>
        <begin position="639"/>
        <end position="658"/>
    </location>
</feature>
<keyword evidence="1" id="KW-0472">Membrane</keyword>